<dbReference type="InterPro" id="IPR046886">
    <property type="entry name" value="RsmE_MTase_dom"/>
</dbReference>
<dbReference type="AlphaFoldDB" id="A0A2M9XBU8"/>
<dbReference type="OrthoDB" id="9815641at2"/>
<dbReference type="Gene3D" id="3.40.1280.10">
    <property type="match status" value="1"/>
</dbReference>
<keyword evidence="6 10" id="KW-0808">Transferase</keyword>
<feature type="domain" description="Ribosomal RNA small subunit methyltransferase E methyltransferase" evidence="11">
    <location>
        <begin position="76"/>
        <end position="226"/>
    </location>
</feature>
<dbReference type="GO" id="GO:0070042">
    <property type="term" value="F:rRNA (uridine-N3-)-methyltransferase activity"/>
    <property type="evidence" value="ECO:0007669"/>
    <property type="project" value="TreeGrafter"/>
</dbReference>
<dbReference type="EMBL" id="NPDN01000006">
    <property type="protein sequence ID" value="PJZ25134.1"/>
    <property type="molecule type" value="Genomic_DNA"/>
</dbReference>
<dbReference type="SUPFAM" id="SSF75217">
    <property type="entry name" value="alpha/beta knot"/>
    <property type="match status" value="1"/>
</dbReference>
<evidence type="ECO:0000256" key="9">
    <source>
        <dbReference type="ARBA" id="ARBA00047944"/>
    </source>
</evidence>
<evidence type="ECO:0000256" key="2">
    <source>
        <dbReference type="ARBA" id="ARBA00005528"/>
    </source>
</evidence>
<name>A0A2M9XBU8_9LEPT</name>
<evidence type="ECO:0000313" key="13">
    <source>
        <dbReference type="Proteomes" id="UP000232196"/>
    </source>
</evidence>
<evidence type="ECO:0000256" key="4">
    <source>
        <dbReference type="ARBA" id="ARBA00022552"/>
    </source>
</evidence>
<protein>
    <recommendedName>
        <fullName evidence="10">Ribosomal RNA small subunit methyltransferase E</fullName>
        <ecNumber evidence="10">2.1.1.193</ecNumber>
    </recommendedName>
</protein>
<evidence type="ECO:0000256" key="5">
    <source>
        <dbReference type="ARBA" id="ARBA00022603"/>
    </source>
</evidence>
<evidence type="ECO:0000256" key="3">
    <source>
        <dbReference type="ARBA" id="ARBA00022490"/>
    </source>
</evidence>
<evidence type="ECO:0000256" key="8">
    <source>
        <dbReference type="ARBA" id="ARBA00025699"/>
    </source>
</evidence>
<keyword evidence="3 10" id="KW-0963">Cytoplasm</keyword>
<comment type="similarity">
    <text evidence="2 10">Belongs to the RNA methyltransferase RsmE family.</text>
</comment>
<organism evidence="12 13">
    <name type="scientific">Leptospira hartskeerlii</name>
    <dbReference type="NCBI Taxonomy" id="2023177"/>
    <lineage>
        <taxon>Bacteria</taxon>
        <taxon>Pseudomonadati</taxon>
        <taxon>Spirochaetota</taxon>
        <taxon>Spirochaetia</taxon>
        <taxon>Leptospirales</taxon>
        <taxon>Leptospiraceae</taxon>
        <taxon>Leptospira</taxon>
    </lineage>
</organism>
<dbReference type="PANTHER" id="PTHR30027:SF3">
    <property type="entry name" value="16S RRNA (URACIL(1498)-N(3))-METHYLTRANSFERASE"/>
    <property type="match status" value="1"/>
</dbReference>
<keyword evidence="13" id="KW-1185">Reference proteome</keyword>
<dbReference type="EC" id="2.1.1.193" evidence="10"/>
<dbReference type="Pfam" id="PF04452">
    <property type="entry name" value="Methyltrans_RNA"/>
    <property type="match status" value="1"/>
</dbReference>
<keyword evidence="7 10" id="KW-0949">S-adenosyl-L-methionine</keyword>
<dbReference type="CDD" id="cd18084">
    <property type="entry name" value="RsmE-like"/>
    <property type="match status" value="1"/>
</dbReference>
<evidence type="ECO:0000259" key="11">
    <source>
        <dbReference type="Pfam" id="PF04452"/>
    </source>
</evidence>
<keyword evidence="5 10" id="KW-0489">Methyltransferase</keyword>
<dbReference type="PANTHER" id="PTHR30027">
    <property type="entry name" value="RIBOSOMAL RNA SMALL SUBUNIT METHYLTRANSFERASE E"/>
    <property type="match status" value="1"/>
</dbReference>
<dbReference type="GO" id="GO:0070475">
    <property type="term" value="P:rRNA base methylation"/>
    <property type="evidence" value="ECO:0007669"/>
    <property type="project" value="TreeGrafter"/>
</dbReference>
<reference evidence="12 13" key="1">
    <citation type="submission" date="2017-07" db="EMBL/GenBank/DDBJ databases">
        <title>Leptospira spp. isolated from tropical soils.</title>
        <authorList>
            <person name="Thibeaux R."/>
            <person name="Iraola G."/>
            <person name="Ferres I."/>
            <person name="Bierque E."/>
            <person name="Girault D."/>
            <person name="Soupe-Gilbert M.-E."/>
            <person name="Picardeau M."/>
            <person name="Goarant C."/>
        </authorList>
    </citation>
    <scope>NUCLEOTIDE SEQUENCE [LARGE SCALE GENOMIC DNA]</scope>
    <source>
        <strain evidence="12 13">MCA1-C-A1</strain>
    </source>
</reference>
<comment type="caution">
    <text evidence="12">The sequence shown here is derived from an EMBL/GenBank/DDBJ whole genome shotgun (WGS) entry which is preliminary data.</text>
</comment>
<evidence type="ECO:0000256" key="10">
    <source>
        <dbReference type="PIRNR" id="PIRNR015601"/>
    </source>
</evidence>
<sequence>MSPEEIVFFRPGFSSSPELKLEGEEISHLKAFRVFSEDKTVIIKDGVGASFVYNVPSSSKIGSLVRTEKIERPKARAKIATAIPKGNRLEWLIQKGTELGITEFIFLVFSHSDRKDLNPERLLKVAAEASSQSGQDLLPEIKGPIALSKFLEGSKSNKEELLLFDPRSEVQITPDNIQNKTVLIGPEGGFRKEELELISQFGVLSVNVGESILRIETAGIFAASLFRLGNLR</sequence>
<dbReference type="InterPro" id="IPR029028">
    <property type="entry name" value="Alpha/beta_knot_MTases"/>
</dbReference>
<comment type="function">
    <text evidence="8 10">Specifically methylates the N3 position of the uracil ring of uridine 1498 (m3U1498) in 16S rRNA. Acts on the fully assembled 30S ribosomal subunit.</text>
</comment>
<dbReference type="RefSeq" id="WP_100707204.1">
    <property type="nucleotide sequence ID" value="NZ_NPDL01000005.1"/>
</dbReference>
<dbReference type="GO" id="GO:0005737">
    <property type="term" value="C:cytoplasm"/>
    <property type="evidence" value="ECO:0007669"/>
    <property type="project" value="UniProtKB-SubCell"/>
</dbReference>
<dbReference type="PIRSF" id="PIRSF015601">
    <property type="entry name" value="MTase_slr0722"/>
    <property type="match status" value="1"/>
</dbReference>
<comment type="catalytic activity">
    <reaction evidence="9 10">
        <text>uridine(1498) in 16S rRNA + S-adenosyl-L-methionine = N(3)-methyluridine(1498) in 16S rRNA + S-adenosyl-L-homocysteine + H(+)</text>
        <dbReference type="Rhea" id="RHEA:42920"/>
        <dbReference type="Rhea" id="RHEA-COMP:10283"/>
        <dbReference type="Rhea" id="RHEA-COMP:10284"/>
        <dbReference type="ChEBI" id="CHEBI:15378"/>
        <dbReference type="ChEBI" id="CHEBI:57856"/>
        <dbReference type="ChEBI" id="CHEBI:59789"/>
        <dbReference type="ChEBI" id="CHEBI:65315"/>
        <dbReference type="ChEBI" id="CHEBI:74502"/>
        <dbReference type="EC" id="2.1.1.193"/>
    </reaction>
</comment>
<dbReference type="InterPro" id="IPR029026">
    <property type="entry name" value="tRNA_m1G_MTases_N"/>
</dbReference>
<evidence type="ECO:0000256" key="6">
    <source>
        <dbReference type="ARBA" id="ARBA00022679"/>
    </source>
</evidence>
<dbReference type="InterPro" id="IPR006700">
    <property type="entry name" value="RsmE"/>
</dbReference>
<evidence type="ECO:0000256" key="1">
    <source>
        <dbReference type="ARBA" id="ARBA00004496"/>
    </source>
</evidence>
<evidence type="ECO:0000256" key="7">
    <source>
        <dbReference type="ARBA" id="ARBA00022691"/>
    </source>
</evidence>
<dbReference type="NCBIfam" id="TIGR00046">
    <property type="entry name" value="RsmE family RNA methyltransferase"/>
    <property type="match status" value="1"/>
</dbReference>
<comment type="subcellular location">
    <subcellularLocation>
        <location evidence="1 10">Cytoplasm</location>
    </subcellularLocation>
</comment>
<dbReference type="Proteomes" id="UP000232196">
    <property type="component" value="Unassembled WGS sequence"/>
</dbReference>
<keyword evidence="4 10" id="KW-0698">rRNA processing</keyword>
<evidence type="ECO:0000313" key="12">
    <source>
        <dbReference type="EMBL" id="PJZ25134.1"/>
    </source>
</evidence>
<accession>A0A2M9XBU8</accession>
<gene>
    <name evidence="12" type="ORF">CH357_13075</name>
</gene>
<proteinExistence type="inferred from homology"/>